<gene>
    <name evidence="6" type="ORF">ABHD89_000025</name>
</gene>
<evidence type="ECO:0000256" key="2">
    <source>
        <dbReference type="ARBA" id="ARBA00022759"/>
    </source>
</evidence>
<dbReference type="EC" id="3.1.31.1" evidence="6"/>
<dbReference type="GO" id="GO:1990599">
    <property type="term" value="F:3' overhang single-stranded DNA endodeoxyribonuclease activity"/>
    <property type="evidence" value="ECO:0007669"/>
    <property type="project" value="UniProtKB-EC"/>
</dbReference>
<dbReference type="SMART" id="SM00318">
    <property type="entry name" value="SNc"/>
    <property type="match status" value="1"/>
</dbReference>
<proteinExistence type="predicted"/>
<evidence type="ECO:0000313" key="7">
    <source>
        <dbReference type="Proteomes" id="UP001549019"/>
    </source>
</evidence>
<dbReference type="Proteomes" id="UP001549019">
    <property type="component" value="Unassembled WGS sequence"/>
</dbReference>
<sequence>MRQNRKFDVSALDNKRNRRMIKKLGWPGLILVLVIAGITYLFSGAENDAEEYTLGVFHEVTVDQFIDGDTTRFNFNGSSESFRYLIIDTPEVRTNSGMPEPYAVEASERVRELLTDADTVEVEFDVGPLTDDYGRYLAYIYADGEMVNEILIREGLAEVRYVHPPNTSYLDRLEAAEAAAQLENAGIWAE</sequence>
<dbReference type="RefSeq" id="WP_230821009.1">
    <property type="nucleotide sequence ID" value="NZ_JAJNCU010000001.1"/>
</dbReference>
<keyword evidence="1" id="KW-0540">Nuclease</keyword>
<dbReference type="PANTHER" id="PTHR12302">
    <property type="entry name" value="EBNA2 BINDING PROTEIN P100"/>
    <property type="match status" value="1"/>
</dbReference>
<keyword evidence="2" id="KW-0255">Endonuclease</keyword>
<evidence type="ECO:0000256" key="3">
    <source>
        <dbReference type="ARBA" id="ARBA00022801"/>
    </source>
</evidence>
<evidence type="ECO:0000256" key="1">
    <source>
        <dbReference type="ARBA" id="ARBA00022722"/>
    </source>
</evidence>
<keyword evidence="4" id="KW-1133">Transmembrane helix</keyword>
<feature type="transmembrane region" description="Helical" evidence="4">
    <location>
        <begin position="24"/>
        <end position="42"/>
    </location>
</feature>
<name>A0ABV2E5F2_9STAP</name>
<evidence type="ECO:0000313" key="6">
    <source>
        <dbReference type="EMBL" id="MET3109637.1"/>
    </source>
</evidence>
<keyword evidence="4" id="KW-0812">Transmembrane</keyword>
<dbReference type="Pfam" id="PF00565">
    <property type="entry name" value="SNase"/>
    <property type="match status" value="1"/>
</dbReference>
<organism evidence="6 7">
    <name type="scientific">Salinicoccus halitifaciens</name>
    <dbReference type="NCBI Taxonomy" id="1073415"/>
    <lineage>
        <taxon>Bacteria</taxon>
        <taxon>Bacillati</taxon>
        <taxon>Bacillota</taxon>
        <taxon>Bacilli</taxon>
        <taxon>Bacillales</taxon>
        <taxon>Staphylococcaceae</taxon>
        <taxon>Salinicoccus</taxon>
    </lineage>
</organism>
<dbReference type="Gene3D" id="2.40.50.90">
    <property type="match status" value="1"/>
</dbReference>
<feature type="domain" description="TNase-like" evidence="5">
    <location>
        <begin position="62"/>
        <end position="190"/>
    </location>
</feature>
<evidence type="ECO:0000259" key="5">
    <source>
        <dbReference type="PROSITE" id="PS50830"/>
    </source>
</evidence>
<keyword evidence="3 6" id="KW-0378">Hydrolase</keyword>
<dbReference type="InterPro" id="IPR035437">
    <property type="entry name" value="SNase_OB-fold_sf"/>
</dbReference>
<dbReference type="PROSITE" id="PS50830">
    <property type="entry name" value="TNASE_3"/>
    <property type="match status" value="1"/>
</dbReference>
<accession>A0ABV2E5F2</accession>
<keyword evidence="7" id="KW-1185">Reference proteome</keyword>
<reference evidence="6 7" key="1">
    <citation type="submission" date="2024-05" db="EMBL/GenBank/DDBJ databases">
        <title>Genomic Encyclopedia of Type Strains, Phase IV (KMG-IV): sequencing the most valuable type-strain genomes for metagenomic binning, comparative biology and taxonomic classification.</title>
        <authorList>
            <person name="Goeker M."/>
        </authorList>
    </citation>
    <scope>NUCLEOTIDE SEQUENCE [LARGE SCALE GENOMIC DNA]</scope>
    <source>
        <strain evidence="6 7">DSM 25286</strain>
    </source>
</reference>
<dbReference type="InterPro" id="IPR016071">
    <property type="entry name" value="Staphylococal_nuclease_OB-fold"/>
</dbReference>
<keyword evidence="4" id="KW-0472">Membrane</keyword>
<dbReference type="SUPFAM" id="SSF50199">
    <property type="entry name" value="Staphylococcal nuclease"/>
    <property type="match status" value="1"/>
</dbReference>
<evidence type="ECO:0000256" key="4">
    <source>
        <dbReference type="SAM" id="Phobius"/>
    </source>
</evidence>
<comment type="caution">
    <text evidence="6">The sequence shown here is derived from an EMBL/GenBank/DDBJ whole genome shotgun (WGS) entry which is preliminary data.</text>
</comment>
<protein>
    <submittedName>
        <fullName evidence="6">Micrococcal nuclease</fullName>
        <ecNumber evidence="6">3.1.31.1</ecNumber>
    </submittedName>
</protein>
<dbReference type="PANTHER" id="PTHR12302:SF3">
    <property type="entry name" value="SERINE_THREONINE-PROTEIN KINASE 31"/>
    <property type="match status" value="1"/>
</dbReference>
<dbReference type="EMBL" id="JBDZDV010000001">
    <property type="protein sequence ID" value="MET3109637.1"/>
    <property type="molecule type" value="Genomic_DNA"/>
</dbReference>